<dbReference type="Proteomes" id="UP001476247">
    <property type="component" value="Unassembled WGS sequence"/>
</dbReference>
<sequence length="64" mass="7145">MNEYLAKLYKISAGGTALHASVNLSDTVCKLPAELSNFSFKCGFLSRYKRIGSQVMIKLRFGNR</sequence>
<proteinExistence type="predicted"/>
<dbReference type="EMBL" id="BAABUJ010000007">
    <property type="protein sequence ID" value="GAA5796866.1"/>
    <property type="molecule type" value="Genomic_DNA"/>
</dbReference>
<evidence type="ECO:0000313" key="1">
    <source>
        <dbReference type="EMBL" id="GAA5796866.1"/>
    </source>
</evidence>
<comment type="caution">
    <text evidence="1">The sequence shown here is derived from an EMBL/GenBank/DDBJ whole genome shotgun (WGS) entry which is preliminary data.</text>
</comment>
<gene>
    <name evidence="1" type="ORF">HPULCUR_002244</name>
</gene>
<evidence type="ECO:0000313" key="2">
    <source>
        <dbReference type="Proteomes" id="UP001476247"/>
    </source>
</evidence>
<keyword evidence="2" id="KW-1185">Reference proteome</keyword>
<organism evidence="1 2">
    <name type="scientific">Helicostylum pulchrum</name>
    <dbReference type="NCBI Taxonomy" id="562976"/>
    <lineage>
        <taxon>Eukaryota</taxon>
        <taxon>Fungi</taxon>
        <taxon>Fungi incertae sedis</taxon>
        <taxon>Mucoromycota</taxon>
        <taxon>Mucoromycotina</taxon>
        <taxon>Mucoromycetes</taxon>
        <taxon>Mucorales</taxon>
        <taxon>Mucorineae</taxon>
        <taxon>Mucoraceae</taxon>
        <taxon>Helicostylum</taxon>
    </lineage>
</organism>
<protein>
    <submittedName>
        <fullName evidence="1">Uncharacterized protein</fullName>
    </submittedName>
</protein>
<accession>A0ABP9XPZ5</accession>
<reference evidence="1 2" key="1">
    <citation type="submission" date="2024-04" db="EMBL/GenBank/DDBJ databases">
        <title>genome sequences of Mucor flavus KT1a and Helicostylum pulchrum KT1b strains isolation_sourced from the surface of a dry-aged beef.</title>
        <authorList>
            <person name="Toyotome T."/>
            <person name="Hosono M."/>
            <person name="Torimaru M."/>
            <person name="Fukuda K."/>
            <person name="Mikami N."/>
        </authorList>
    </citation>
    <scope>NUCLEOTIDE SEQUENCE [LARGE SCALE GENOMIC DNA]</scope>
    <source>
        <strain evidence="1 2">KT1b</strain>
    </source>
</reference>
<name>A0ABP9XPZ5_9FUNG</name>